<dbReference type="EMBL" id="MU003496">
    <property type="protein sequence ID" value="KAF2475383.1"/>
    <property type="molecule type" value="Genomic_DNA"/>
</dbReference>
<gene>
    <name evidence="1" type="ORF">BDR25DRAFT_382335</name>
</gene>
<organism evidence="1 2">
    <name type="scientific">Lindgomyces ingoldianus</name>
    <dbReference type="NCBI Taxonomy" id="673940"/>
    <lineage>
        <taxon>Eukaryota</taxon>
        <taxon>Fungi</taxon>
        <taxon>Dikarya</taxon>
        <taxon>Ascomycota</taxon>
        <taxon>Pezizomycotina</taxon>
        <taxon>Dothideomycetes</taxon>
        <taxon>Pleosporomycetidae</taxon>
        <taxon>Pleosporales</taxon>
        <taxon>Lindgomycetaceae</taxon>
        <taxon>Lindgomyces</taxon>
    </lineage>
</organism>
<proteinExistence type="predicted"/>
<sequence>MDPTRLNPGAGPTPSPTTSTSSPTDHPLSFIGFPPGQIFTPTSPILNLTWQNRNQYVNISLSRFDYYGGGDIFQDFVASGSLSPHLPRSSQARTPESGRALSFQETDSMSYTLSRDVKLATGVYAFFISTVGKPPSESPFFVYLNSALLVPSNTSTTIPSVSPLNKGDSGLTSAQKVGVGLGVPFAVLVLGVIGWGVWWLRKQRGMRAEVSPGDKNVAGMREEETGGDERRRETTESSAGEQDTARELEGIEIRRE</sequence>
<reference evidence="1" key="1">
    <citation type="journal article" date="2020" name="Stud. Mycol.">
        <title>101 Dothideomycetes genomes: a test case for predicting lifestyles and emergence of pathogens.</title>
        <authorList>
            <person name="Haridas S."/>
            <person name="Albert R."/>
            <person name="Binder M."/>
            <person name="Bloem J."/>
            <person name="Labutti K."/>
            <person name="Salamov A."/>
            <person name="Andreopoulos B."/>
            <person name="Baker S."/>
            <person name="Barry K."/>
            <person name="Bills G."/>
            <person name="Bluhm B."/>
            <person name="Cannon C."/>
            <person name="Castanera R."/>
            <person name="Culley D."/>
            <person name="Daum C."/>
            <person name="Ezra D."/>
            <person name="Gonzalez J."/>
            <person name="Henrissat B."/>
            <person name="Kuo A."/>
            <person name="Liang C."/>
            <person name="Lipzen A."/>
            <person name="Lutzoni F."/>
            <person name="Magnuson J."/>
            <person name="Mondo S."/>
            <person name="Nolan M."/>
            <person name="Ohm R."/>
            <person name="Pangilinan J."/>
            <person name="Park H.-J."/>
            <person name="Ramirez L."/>
            <person name="Alfaro M."/>
            <person name="Sun H."/>
            <person name="Tritt A."/>
            <person name="Yoshinaga Y."/>
            <person name="Zwiers L.-H."/>
            <person name="Turgeon B."/>
            <person name="Goodwin S."/>
            <person name="Spatafora J."/>
            <person name="Crous P."/>
            <person name="Grigoriev I."/>
        </authorList>
    </citation>
    <scope>NUCLEOTIDE SEQUENCE</scope>
    <source>
        <strain evidence="1">ATCC 200398</strain>
    </source>
</reference>
<evidence type="ECO:0000313" key="1">
    <source>
        <dbReference type="EMBL" id="KAF2475383.1"/>
    </source>
</evidence>
<evidence type="ECO:0000313" key="2">
    <source>
        <dbReference type="Proteomes" id="UP000799755"/>
    </source>
</evidence>
<keyword evidence="2" id="KW-1185">Reference proteome</keyword>
<dbReference type="Proteomes" id="UP000799755">
    <property type="component" value="Unassembled WGS sequence"/>
</dbReference>
<protein>
    <submittedName>
        <fullName evidence="1">Uncharacterized protein</fullName>
    </submittedName>
</protein>
<comment type="caution">
    <text evidence="1">The sequence shown here is derived from an EMBL/GenBank/DDBJ whole genome shotgun (WGS) entry which is preliminary data.</text>
</comment>
<accession>A0ACB6R7U8</accession>
<name>A0ACB6R7U8_9PLEO</name>